<proteinExistence type="inferred from homology"/>
<feature type="binding site" evidence="14">
    <location>
        <position position="196"/>
    </location>
    <ligand>
        <name>ATP</name>
        <dbReference type="ChEBI" id="CHEBI:30616"/>
    </ligand>
</feature>
<feature type="binding site" evidence="14">
    <location>
        <position position="182"/>
    </location>
    <ligand>
        <name>L-threonine</name>
        <dbReference type="ChEBI" id="CHEBI:57926"/>
    </ligand>
</feature>
<sequence length="322" mass="32246">MPLLNTVVLSPTPRGLRAAAGLLRAGELVAFPTETVYGLGADARSDRAVAGIYEAKGRPSFNPLIVHVADAAAAAAVAELDGPAARLAEAFWPGPLTLVLPRRTASGLAERVTAGLSTVAVRVPAHPLARDLLAAFGGPLAGPSANPSGRVSPTTAAHVLDGLRGRVSAVIDAGPCPVGVESTIVGFEDGAPVLLRPGGLPAEAIAALLGQPLRARAGSAVTAPGQLASHYAPAVAVRLDATAPRPGELWLGFGPGPDAPGLNLSPTGDLAEAATVLFAHLRALDERASAEGAQGIAVAPIPREGLGAALNDRLSRAAAPRD</sequence>
<dbReference type="InterPro" id="IPR006070">
    <property type="entry name" value="Sua5-like_dom"/>
</dbReference>
<feature type="binding site" evidence="14">
    <location>
        <position position="122"/>
    </location>
    <ligand>
        <name>L-threonine</name>
        <dbReference type="ChEBI" id="CHEBI:57926"/>
    </ligand>
</feature>
<evidence type="ECO:0000256" key="7">
    <source>
        <dbReference type="ARBA" id="ARBA00022694"/>
    </source>
</evidence>
<feature type="domain" description="YrdC-like" evidence="15">
    <location>
        <begin position="13"/>
        <end position="200"/>
    </location>
</feature>
<feature type="binding site" evidence="14">
    <location>
        <position position="152"/>
    </location>
    <ligand>
        <name>ATP</name>
        <dbReference type="ChEBI" id="CHEBI:30616"/>
    </ligand>
</feature>
<comment type="similarity">
    <text evidence="2 13">Belongs to the SUA5 family.</text>
</comment>
<evidence type="ECO:0000256" key="4">
    <source>
        <dbReference type="ARBA" id="ARBA00015492"/>
    </source>
</evidence>
<keyword evidence="9 13" id="KW-0547">Nucleotide-binding</keyword>
<gene>
    <name evidence="16" type="ORF">HNP73_001022</name>
</gene>
<dbReference type="GO" id="GO:0000049">
    <property type="term" value="F:tRNA binding"/>
    <property type="evidence" value="ECO:0007669"/>
    <property type="project" value="TreeGrafter"/>
</dbReference>
<evidence type="ECO:0000256" key="1">
    <source>
        <dbReference type="ARBA" id="ARBA00004496"/>
    </source>
</evidence>
<evidence type="ECO:0000256" key="6">
    <source>
        <dbReference type="ARBA" id="ARBA00022679"/>
    </source>
</evidence>
<dbReference type="Pfam" id="PF03481">
    <property type="entry name" value="Sua5_C"/>
    <property type="match status" value="1"/>
</dbReference>
<evidence type="ECO:0000256" key="12">
    <source>
        <dbReference type="ARBA" id="ARBA00048366"/>
    </source>
</evidence>
<feature type="binding site" evidence="14">
    <location>
        <position position="67"/>
    </location>
    <ligand>
        <name>L-threonine</name>
        <dbReference type="ChEBI" id="CHEBI:57926"/>
    </ligand>
</feature>
<dbReference type="Proteomes" id="UP000549457">
    <property type="component" value="Unassembled WGS sequence"/>
</dbReference>
<dbReference type="AlphaFoldDB" id="A0A840SP76"/>
<name>A0A840SP76_9RHOB</name>
<comment type="catalytic activity">
    <reaction evidence="12 13">
        <text>L-threonine + hydrogencarbonate + ATP = L-threonylcarbamoyladenylate + diphosphate + H2O</text>
        <dbReference type="Rhea" id="RHEA:36407"/>
        <dbReference type="ChEBI" id="CHEBI:15377"/>
        <dbReference type="ChEBI" id="CHEBI:17544"/>
        <dbReference type="ChEBI" id="CHEBI:30616"/>
        <dbReference type="ChEBI" id="CHEBI:33019"/>
        <dbReference type="ChEBI" id="CHEBI:57926"/>
        <dbReference type="ChEBI" id="CHEBI:73682"/>
        <dbReference type="EC" id="2.7.7.87"/>
    </reaction>
</comment>
<evidence type="ECO:0000256" key="10">
    <source>
        <dbReference type="ARBA" id="ARBA00022840"/>
    </source>
</evidence>
<evidence type="ECO:0000256" key="8">
    <source>
        <dbReference type="ARBA" id="ARBA00022695"/>
    </source>
</evidence>
<feature type="binding site" evidence="14">
    <location>
        <position position="144"/>
    </location>
    <ligand>
        <name>ATP</name>
        <dbReference type="ChEBI" id="CHEBI:30616"/>
    </ligand>
</feature>
<dbReference type="GO" id="GO:0006450">
    <property type="term" value="P:regulation of translational fidelity"/>
    <property type="evidence" value="ECO:0007669"/>
    <property type="project" value="TreeGrafter"/>
</dbReference>
<evidence type="ECO:0000259" key="15">
    <source>
        <dbReference type="PROSITE" id="PS51163"/>
    </source>
</evidence>
<comment type="subcellular location">
    <subcellularLocation>
        <location evidence="1 13">Cytoplasm</location>
    </subcellularLocation>
</comment>
<dbReference type="EC" id="2.7.7.87" evidence="3 13"/>
<evidence type="ECO:0000256" key="11">
    <source>
        <dbReference type="ARBA" id="ARBA00029774"/>
    </source>
</evidence>
<evidence type="ECO:0000256" key="5">
    <source>
        <dbReference type="ARBA" id="ARBA00022490"/>
    </source>
</evidence>
<dbReference type="GO" id="GO:0008033">
    <property type="term" value="P:tRNA processing"/>
    <property type="evidence" value="ECO:0007669"/>
    <property type="project" value="UniProtKB-KW"/>
</dbReference>
<evidence type="ECO:0000313" key="17">
    <source>
        <dbReference type="Proteomes" id="UP000549457"/>
    </source>
</evidence>
<keyword evidence="8 13" id="KW-0548">Nucleotidyltransferase</keyword>
<dbReference type="GO" id="GO:0061710">
    <property type="term" value="F:L-threonylcarbamoyladenylate synthase"/>
    <property type="evidence" value="ECO:0007669"/>
    <property type="project" value="UniProtKB-EC"/>
</dbReference>
<dbReference type="PIRSF" id="PIRSF004930">
    <property type="entry name" value="Tln_factor_SUA5"/>
    <property type="match status" value="1"/>
</dbReference>
<evidence type="ECO:0000256" key="3">
    <source>
        <dbReference type="ARBA" id="ARBA00012584"/>
    </source>
</evidence>
<organism evidence="16 17">
    <name type="scientific">Amaricoccus macauensis</name>
    <dbReference type="NCBI Taxonomy" id="57001"/>
    <lineage>
        <taxon>Bacteria</taxon>
        <taxon>Pseudomonadati</taxon>
        <taxon>Pseudomonadota</taxon>
        <taxon>Alphaproteobacteria</taxon>
        <taxon>Rhodobacterales</taxon>
        <taxon>Paracoccaceae</taxon>
        <taxon>Amaricoccus</taxon>
    </lineage>
</organism>
<protein>
    <recommendedName>
        <fullName evidence="4 13">Threonylcarbamoyl-AMP synthase</fullName>
        <shortName evidence="13">TC-AMP synthase</shortName>
        <ecNumber evidence="3 13">2.7.7.87</ecNumber>
    </recommendedName>
    <alternativeName>
        <fullName evidence="11 13">L-threonylcarbamoyladenylate synthase</fullName>
    </alternativeName>
</protein>
<dbReference type="Gene3D" id="3.90.870.10">
    <property type="entry name" value="DHBP synthase"/>
    <property type="match status" value="1"/>
</dbReference>
<feature type="binding site" evidence="14">
    <location>
        <position position="62"/>
    </location>
    <ligand>
        <name>ATP</name>
        <dbReference type="ChEBI" id="CHEBI:30616"/>
    </ligand>
</feature>
<dbReference type="FunFam" id="3.90.870.10:FF:000009">
    <property type="entry name" value="Threonylcarbamoyl-AMP synthase, putative"/>
    <property type="match status" value="1"/>
</dbReference>
<keyword evidence="5 13" id="KW-0963">Cytoplasm</keyword>
<feature type="binding site" evidence="14">
    <location>
        <position position="35"/>
    </location>
    <ligand>
        <name>L-threonine</name>
        <dbReference type="ChEBI" id="CHEBI:57926"/>
    </ligand>
</feature>
<dbReference type="SUPFAM" id="SSF55821">
    <property type="entry name" value="YrdC/RibB"/>
    <property type="match status" value="1"/>
</dbReference>
<evidence type="ECO:0000256" key="9">
    <source>
        <dbReference type="ARBA" id="ARBA00022741"/>
    </source>
</evidence>
<dbReference type="InterPro" id="IPR038385">
    <property type="entry name" value="Sua5/YwlC_C"/>
</dbReference>
<dbReference type="GO" id="GO:0005524">
    <property type="term" value="F:ATP binding"/>
    <property type="evidence" value="ECO:0007669"/>
    <property type="project" value="UniProtKB-UniRule"/>
</dbReference>
<dbReference type="RefSeq" id="WP_184147503.1">
    <property type="nucleotide sequence ID" value="NZ_JACHFM010000001.1"/>
</dbReference>
<dbReference type="NCBIfam" id="TIGR00057">
    <property type="entry name" value="L-threonylcarbamoyladenylate synthase"/>
    <property type="match status" value="1"/>
</dbReference>
<dbReference type="InterPro" id="IPR010923">
    <property type="entry name" value="T(6)A37_SUA5"/>
</dbReference>
<keyword evidence="6 13" id="KW-0808">Transferase</keyword>
<feature type="binding site" evidence="14">
    <location>
        <position position="58"/>
    </location>
    <ligand>
        <name>ATP</name>
        <dbReference type="ChEBI" id="CHEBI:30616"/>
    </ligand>
</feature>
<feature type="binding site" evidence="14">
    <location>
        <position position="231"/>
    </location>
    <ligand>
        <name>ATP</name>
        <dbReference type="ChEBI" id="CHEBI:30616"/>
    </ligand>
</feature>
<comment type="caution">
    <text evidence="16">The sequence shown here is derived from an EMBL/GenBank/DDBJ whole genome shotgun (WGS) entry which is preliminary data.</text>
</comment>
<comment type="function">
    <text evidence="13">Required for the formation of a threonylcarbamoyl group on adenosine at position 37 (t(6)A37) in tRNAs that read codons beginning with adenine.</text>
</comment>
<dbReference type="Gene3D" id="3.40.50.11030">
    <property type="entry name" value="Threonylcarbamoyl-AMP synthase, C-terminal domain"/>
    <property type="match status" value="1"/>
</dbReference>
<dbReference type="EMBL" id="JACHFM010000001">
    <property type="protein sequence ID" value="MBB5221101.1"/>
    <property type="molecule type" value="Genomic_DNA"/>
</dbReference>
<evidence type="ECO:0000313" key="16">
    <source>
        <dbReference type="EMBL" id="MBB5221101.1"/>
    </source>
</evidence>
<accession>A0A840SP76</accession>
<dbReference type="PANTHER" id="PTHR17490:SF16">
    <property type="entry name" value="THREONYLCARBAMOYL-AMP SYNTHASE"/>
    <property type="match status" value="1"/>
</dbReference>
<dbReference type="InterPro" id="IPR005145">
    <property type="entry name" value="Sua5_C"/>
</dbReference>
<keyword evidence="7 13" id="KW-0819">tRNA processing</keyword>
<dbReference type="PANTHER" id="PTHR17490">
    <property type="entry name" value="SUA5"/>
    <property type="match status" value="1"/>
</dbReference>
<keyword evidence="17" id="KW-1185">Reference proteome</keyword>
<evidence type="ECO:0000256" key="2">
    <source>
        <dbReference type="ARBA" id="ARBA00007663"/>
    </source>
</evidence>
<evidence type="ECO:0000256" key="13">
    <source>
        <dbReference type="PIRNR" id="PIRNR004930"/>
    </source>
</evidence>
<dbReference type="PROSITE" id="PS51163">
    <property type="entry name" value="YRDC"/>
    <property type="match status" value="1"/>
</dbReference>
<feature type="binding site" evidence="14">
    <location>
        <position position="118"/>
    </location>
    <ligand>
        <name>ATP</name>
        <dbReference type="ChEBI" id="CHEBI:30616"/>
    </ligand>
</feature>
<dbReference type="InterPro" id="IPR050156">
    <property type="entry name" value="TC-AMP_synthase_SUA5"/>
</dbReference>
<evidence type="ECO:0000256" key="14">
    <source>
        <dbReference type="PIRSR" id="PIRSR004930-1"/>
    </source>
</evidence>
<keyword evidence="10 13" id="KW-0067">ATP-binding</keyword>
<dbReference type="Pfam" id="PF01300">
    <property type="entry name" value="Sua5_yciO_yrdC"/>
    <property type="match status" value="1"/>
</dbReference>
<dbReference type="InterPro" id="IPR017945">
    <property type="entry name" value="DHBP_synth_RibB-like_a/b_dom"/>
</dbReference>
<dbReference type="GO" id="GO:0003725">
    <property type="term" value="F:double-stranded RNA binding"/>
    <property type="evidence" value="ECO:0007669"/>
    <property type="project" value="UniProtKB-UniRule"/>
</dbReference>
<reference evidence="16 17" key="1">
    <citation type="submission" date="2020-08" db="EMBL/GenBank/DDBJ databases">
        <title>Genomic Encyclopedia of Type Strains, Phase IV (KMG-IV): sequencing the most valuable type-strain genomes for metagenomic binning, comparative biology and taxonomic classification.</title>
        <authorList>
            <person name="Goeker M."/>
        </authorList>
    </citation>
    <scope>NUCLEOTIDE SEQUENCE [LARGE SCALE GENOMIC DNA]</scope>
    <source>
        <strain evidence="16 17">DSM 101730</strain>
    </source>
</reference>
<dbReference type="GO" id="GO:0005737">
    <property type="term" value="C:cytoplasm"/>
    <property type="evidence" value="ECO:0007669"/>
    <property type="project" value="UniProtKB-SubCell"/>
</dbReference>